<evidence type="ECO:0000313" key="2">
    <source>
        <dbReference type="Proteomes" id="UP000326678"/>
    </source>
</evidence>
<accession>A0A5P8W8V5</accession>
<gene>
    <name evidence="1" type="ORF">GXM_06721</name>
</gene>
<dbReference type="Proteomes" id="UP000326678">
    <property type="component" value="Chromosome Gxm1"/>
</dbReference>
<reference evidence="1 2" key="1">
    <citation type="submission" date="2019-10" db="EMBL/GenBank/DDBJ databases">
        <title>Genomic and transcriptomic insights into the perfect genentic adaptation of a filamentous nitrogen-fixing cyanobacterium to rice fields.</title>
        <authorList>
            <person name="Chen Z."/>
        </authorList>
    </citation>
    <scope>NUCLEOTIDE SEQUENCE [LARGE SCALE GENOMIC DNA]</scope>
    <source>
        <strain evidence="1">CCNUC1</strain>
    </source>
</reference>
<dbReference type="RefSeq" id="WP_181985122.1">
    <property type="nucleotide sequence ID" value="NZ_CP045226.1"/>
</dbReference>
<evidence type="ECO:0000313" key="1">
    <source>
        <dbReference type="EMBL" id="QFS49227.1"/>
    </source>
</evidence>
<name>A0A5P8W8V5_9NOSO</name>
<dbReference type="KEGG" id="nsh:GXM_06721"/>
<dbReference type="EMBL" id="CP045226">
    <property type="protein sequence ID" value="QFS49227.1"/>
    <property type="molecule type" value="Genomic_DNA"/>
</dbReference>
<dbReference type="AlphaFoldDB" id="A0A5P8W8V5"/>
<keyword evidence="2" id="KW-1185">Reference proteome</keyword>
<proteinExistence type="predicted"/>
<protein>
    <submittedName>
        <fullName evidence="1">Uncharacterized protein</fullName>
    </submittedName>
</protein>
<organism evidence="1 2">
    <name type="scientific">Nostoc sphaeroides CCNUC1</name>
    <dbReference type="NCBI Taxonomy" id="2653204"/>
    <lineage>
        <taxon>Bacteria</taxon>
        <taxon>Bacillati</taxon>
        <taxon>Cyanobacteriota</taxon>
        <taxon>Cyanophyceae</taxon>
        <taxon>Nostocales</taxon>
        <taxon>Nostocaceae</taxon>
        <taxon>Nostoc</taxon>
    </lineage>
</organism>
<sequence>MLAEAFEMKAEVSFIIRKFVNTIALLKKNFWMSDRFSLEIKMIADS</sequence>